<dbReference type="GO" id="GO:0004312">
    <property type="term" value="F:fatty acid synthase activity"/>
    <property type="evidence" value="ECO:0007669"/>
    <property type="project" value="TreeGrafter"/>
</dbReference>
<dbReference type="Gene3D" id="3.40.47.10">
    <property type="match status" value="1"/>
</dbReference>
<dbReference type="CDD" id="cd05195">
    <property type="entry name" value="enoyl_red"/>
    <property type="match status" value="1"/>
</dbReference>
<gene>
    <name evidence="11" type="ORF">NWE54_00355</name>
</gene>
<keyword evidence="4" id="KW-0521">NADP</keyword>
<reference evidence="11" key="1">
    <citation type="submission" date="2022-08" db="EMBL/GenBank/DDBJ databases">
        <title>Complete Genome Sequences of 2 Bosea sp. soil isolates.</title>
        <authorList>
            <person name="Alvarez Arevalo M."/>
            <person name="Sterndorff E.B."/>
            <person name="Faurdal D."/>
            <person name="Joergensen T.S."/>
            <person name="Weber T."/>
        </authorList>
    </citation>
    <scope>NUCLEOTIDE SEQUENCE</scope>
    <source>
        <strain evidence="11">NBC_00436</strain>
    </source>
</reference>
<keyword evidence="1" id="KW-0596">Phosphopantetheine</keyword>
<dbReference type="SUPFAM" id="SSF55048">
    <property type="entry name" value="Probable ACP-binding domain of malonyl-CoA ACP transacylase"/>
    <property type="match status" value="1"/>
</dbReference>
<dbReference type="InterPro" id="IPR014030">
    <property type="entry name" value="Ketoacyl_synth_N"/>
</dbReference>
<dbReference type="InterPro" id="IPR036736">
    <property type="entry name" value="ACP-like_sf"/>
</dbReference>
<dbReference type="SMART" id="SM00823">
    <property type="entry name" value="PKS_PP"/>
    <property type="match status" value="1"/>
</dbReference>
<dbReference type="InterPro" id="IPR057326">
    <property type="entry name" value="KR_dom"/>
</dbReference>
<dbReference type="Pfam" id="PF00109">
    <property type="entry name" value="ketoacyl-synt"/>
    <property type="match status" value="1"/>
</dbReference>
<dbReference type="Pfam" id="PF00107">
    <property type="entry name" value="ADH_zinc_N"/>
    <property type="match status" value="1"/>
</dbReference>
<feature type="region of interest" description="N-terminal hotdog fold" evidence="7">
    <location>
        <begin position="872"/>
        <end position="990"/>
    </location>
</feature>
<dbReference type="Pfam" id="PF16197">
    <property type="entry name" value="KAsynt_C_assoc"/>
    <property type="match status" value="1"/>
</dbReference>
<dbReference type="InterPro" id="IPR014031">
    <property type="entry name" value="Ketoacyl_synth_C"/>
</dbReference>
<dbReference type="InterPro" id="IPR014043">
    <property type="entry name" value="Acyl_transferase_dom"/>
</dbReference>
<dbReference type="InterPro" id="IPR013968">
    <property type="entry name" value="PKS_KR"/>
</dbReference>
<dbReference type="PROSITE" id="PS00606">
    <property type="entry name" value="KS3_1"/>
    <property type="match status" value="1"/>
</dbReference>
<dbReference type="SUPFAM" id="SSF51735">
    <property type="entry name" value="NAD(P)-binding Rossmann-fold domains"/>
    <property type="match status" value="3"/>
</dbReference>
<dbReference type="SUPFAM" id="SSF53901">
    <property type="entry name" value="Thiolase-like"/>
    <property type="match status" value="1"/>
</dbReference>
<dbReference type="InterPro" id="IPR013149">
    <property type="entry name" value="ADH-like_C"/>
</dbReference>
<dbReference type="Gene3D" id="3.40.366.10">
    <property type="entry name" value="Malonyl-Coenzyme A Acyl Carrier Protein, domain 2"/>
    <property type="match status" value="1"/>
</dbReference>
<evidence type="ECO:0000256" key="2">
    <source>
        <dbReference type="ARBA" id="ARBA00022553"/>
    </source>
</evidence>
<dbReference type="SMART" id="SM00829">
    <property type="entry name" value="PKS_ER"/>
    <property type="match status" value="1"/>
</dbReference>
<dbReference type="PROSITE" id="PS52004">
    <property type="entry name" value="KS3_2"/>
    <property type="match status" value="1"/>
</dbReference>
<dbReference type="PROSITE" id="PS50075">
    <property type="entry name" value="CARRIER"/>
    <property type="match status" value="1"/>
</dbReference>
<evidence type="ECO:0000256" key="3">
    <source>
        <dbReference type="ARBA" id="ARBA00022679"/>
    </source>
</evidence>
<dbReference type="Gene3D" id="3.40.50.720">
    <property type="entry name" value="NAD(P)-binding Rossmann-like Domain"/>
    <property type="match status" value="3"/>
</dbReference>
<dbReference type="Gene3D" id="3.90.180.10">
    <property type="entry name" value="Medium-chain alcohol dehydrogenases, catalytic domain"/>
    <property type="match status" value="1"/>
</dbReference>
<evidence type="ECO:0000256" key="6">
    <source>
        <dbReference type="ARBA" id="ARBA00023315"/>
    </source>
</evidence>
<keyword evidence="2" id="KW-0597">Phosphoprotein</keyword>
<dbReference type="FunFam" id="3.40.50.720:FF:000209">
    <property type="entry name" value="Polyketide synthase Pks12"/>
    <property type="match status" value="1"/>
</dbReference>
<dbReference type="InterPro" id="IPR016039">
    <property type="entry name" value="Thiolase-like"/>
</dbReference>
<dbReference type="InterPro" id="IPR050091">
    <property type="entry name" value="PKS_NRPS_Biosynth_Enz"/>
</dbReference>
<dbReference type="Pfam" id="PF00550">
    <property type="entry name" value="PP-binding"/>
    <property type="match status" value="1"/>
</dbReference>
<dbReference type="SMART" id="SM00826">
    <property type="entry name" value="PKS_DH"/>
    <property type="match status" value="1"/>
</dbReference>
<keyword evidence="6" id="KW-0012">Acyltransferase</keyword>
<dbReference type="SMART" id="SM00825">
    <property type="entry name" value="PKS_KS"/>
    <property type="match status" value="1"/>
</dbReference>
<dbReference type="Pfam" id="PF21089">
    <property type="entry name" value="PKS_DH_N"/>
    <property type="match status" value="1"/>
</dbReference>
<dbReference type="EMBL" id="CP102774">
    <property type="protein sequence ID" value="UZF87290.1"/>
    <property type="molecule type" value="Genomic_DNA"/>
</dbReference>
<dbReference type="Gene3D" id="1.10.1200.10">
    <property type="entry name" value="ACP-like"/>
    <property type="match status" value="1"/>
</dbReference>
<feature type="region of interest" description="C-terminal hotdog fold" evidence="7">
    <location>
        <begin position="1001"/>
        <end position="1147"/>
    </location>
</feature>
<dbReference type="PANTHER" id="PTHR43775">
    <property type="entry name" value="FATTY ACID SYNTHASE"/>
    <property type="match status" value="1"/>
</dbReference>
<dbReference type="InterPro" id="IPR001227">
    <property type="entry name" value="Ac_transferase_dom_sf"/>
</dbReference>
<dbReference type="InterPro" id="IPR032821">
    <property type="entry name" value="PKS_assoc"/>
</dbReference>
<feature type="active site" description="Proton donor; for dehydratase activity" evidence="7">
    <location>
        <position position="1064"/>
    </location>
</feature>
<dbReference type="GO" id="GO:0006633">
    <property type="term" value="P:fatty acid biosynthetic process"/>
    <property type="evidence" value="ECO:0007669"/>
    <property type="project" value="InterPro"/>
</dbReference>
<feature type="domain" description="PKS/mFAS DH" evidence="10">
    <location>
        <begin position="872"/>
        <end position="1147"/>
    </location>
</feature>
<dbReference type="InterPro" id="IPR016035">
    <property type="entry name" value="Acyl_Trfase/lysoPLipase"/>
</dbReference>
<dbReference type="InterPro" id="IPR013154">
    <property type="entry name" value="ADH-like_N"/>
</dbReference>
<dbReference type="SUPFAM" id="SSF52151">
    <property type="entry name" value="FabD/lysophospholipase-like"/>
    <property type="match status" value="1"/>
</dbReference>
<dbReference type="GO" id="GO:0016491">
    <property type="term" value="F:oxidoreductase activity"/>
    <property type="evidence" value="ECO:0007669"/>
    <property type="project" value="InterPro"/>
</dbReference>
<dbReference type="SMART" id="SM00822">
    <property type="entry name" value="PKS_KR"/>
    <property type="match status" value="1"/>
</dbReference>
<dbReference type="SMART" id="SM00827">
    <property type="entry name" value="PKS_AT"/>
    <property type="match status" value="1"/>
</dbReference>
<dbReference type="InterPro" id="IPR049551">
    <property type="entry name" value="PKS_DH_C"/>
</dbReference>
<dbReference type="InterPro" id="IPR018201">
    <property type="entry name" value="Ketoacyl_synth_AS"/>
</dbReference>
<evidence type="ECO:0000313" key="11">
    <source>
        <dbReference type="EMBL" id="UZF87290.1"/>
    </source>
</evidence>
<dbReference type="GO" id="GO:0031177">
    <property type="term" value="F:phosphopantetheine binding"/>
    <property type="evidence" value="ECO:0007669"/>
    <property type="project" value="InterPro"/>
</dbReference>
<sequence length="2395" mass="253623">MLTAGTCTVSDSPSGRWSVERFLHPNPAAVGFSYTFAGGYIDQPLHFDPLAFGISPREAAQVDPQQRLLLELVWEALEDAGIPPSSIAGERVGVYVGASNVDYQGAASIDQAVMESHFITGISLAIASNRISYTFDLKGPSLTVDTACSSSVVALDKAVQAIGRGEIDTAIVAGVNMLLSPIPFIGFSRARMLSPTGRSRPFSGRADGYVRAEGGAAFVLRRLDLARSSGNTLRSVILGTGVNSDGRTVGVSLPSVEGQASLLSDVYRRSEVEPDRLAFLEAHGTGTPVGDPIEARAIGEALGQKRAEPLVIGSVKSNIGHLESASGAAAMAKVVLSLENGVYPRTLHLDETNPHIDLENLNLRLAYEDFRFAYEADGSATAGICNYGFGGTNAHVILRSPTAAERGVASAAAEVPAQLLAISAHTREALSALAGTYRDQLSDETADLDLVARASVRQRDLLKHRLAVPLGAREAVLASLESVAVGETVPGLGVAGTNGPNRVAFVFPGNGCQWAGMGVAAYRLNQDFARELRDIDALFRAKVGWSLVEMLEAPDLKNKLAATSIAQPLIYAIQSALAAVLMQHGLRPAFVLGHSVGEIAAAEASGALSRAAAVALVKERSLHQEAVRGAGGMIAIAADEATVQDLLVTVGEGLEIAALNAPNSITVAGSEAALQAFATEARRRRIATKRLDIDYPFHSSLLDGIREPLLEGLRELAPAANDIPFVSSVTGAALDGSALDAEYWWRNIRSPVQFQAAVAHAGEGGATLFVELSPRPILVASIGEICRERGVDASAIGSLTDRPTDAEQDPILALLATLVARGALEPSERLFGSRPAAKLQLPAYPWQRQLCVLPKTSEGIEAYGRIDGGKRHPLIGTRLAHGSPEWRMLLDGETVPYLVDHQVGGEIVVPGAALVEMALAVGHEIYGDVPLELTDMDIARPLVLGEQGMRELSIRYERSLSRVEIWSRPRFGDEWSFNAGGRVGTAQGAQPEAPAMPASEKIERHDGAEVYEASRRAGLGYGPSFQRVLQLRRSQHWLDAELSPMAMPLGAFSGDPILDPTALDSAFHGLFVGLEQKQGETRAFLPVRIQRLRCWQGGAAVARSLIEVTRETARSKSLRGLLLDAAGGVVADFEGVYLRAAVLSRSDDANRIFRTCFISVRDAENLPVLQAATPELTQDFPPAWILARAAAISAAHRTLLGLSDNGDLDVERLVAAGLVHADAVPLLGCALRLLEAVELASGEQQCWTLALDSGFPSPETLIRSLAERYPEAQAELLLANATATRLADKLQTNDDYLPSDLRRQFWSNGALLQESAEKLESWLLDRPRPPSRPLRVAIMEPSAPIVHERLRHLVETGRITLISVGEGATTSPLPWLTPVDIAGDGNGQLTTIDAVVGLPLGELPGQAALANLASMLTASSLCFGIVPHDDALDLMLGLGADWLRPSSDFLLASGASPGAAEAASVGRTLGFAMSESEGEAFVAGTCDRRIERTADLDVAMAHPRFHADQGLGEALAARSGAGRRIFLDLPLAADRESIAGQARALRIVEQLRQLTESGESGPFWILTQDAFGRGGAVNPEADAIWSFGRVAMNEYPAIDLRLVDIAASLPVERKVADLLSLLSDPGDEREVLIAADGLSVPRVERDRPGSSADTGDRRAQLVADQGAGFEQFAWHWRDRRPPGEGEVEVAVEATGLNFRDVMVGMGLLDEGLLAGGMSAAALGFECAGRVLRVGSKVDNLAVGDLVMGFAAEAFASHVTSSAQSFVKAPAGLDSAASATIPVAFSTAWFALVEVARLREGETVLIHGAVGGVGQAAIQIARSIGARVIATAGNEERRHLALALGAEAVYDSRSLDFADQIRSAHGGIDVVLNSLAGEAMRATFRLLRPFGRFIELGKRDFLENTALELRPFVRNLSYFGVDLDELLAHDPQASRRVLDRIVAGFEAGTFKPLSYRTFDGRDVADAMRLMQRSGHVAKIVVRPPDHAIEDRVVPAFRAKSGPFVVLGGTGGFGLETALWLADHGARPVIVASRRGQVDAAAQERLAAYDGGIVAEQADATDPASVRALLDRVRERHGPIAGVIHTAMVLEDGLLDGLNAETLAAVVLPKAVGVRELDEATRNDPLQCFVAYSSATTLIGNPGQGAYVLANAYLEGLIRKRRQAGLPALAVGWGAIADAGVIARDQKLGERLQRTTGVAGVPFRDALAHLGRLLAQGDAVEPVQIYSSLGTSAVANSLAVLKSPAFAALSHRSGDRGEVESIDLASQIAGKSPAEALDIVLAMTKGEIGRILRVEVDAIDARRPLSEVGMDSLMALELRLGVEKRIGVELPLMSLGDKSAADVAEKILAGLSGQSQEESEDLGLAGAMATAHGGDGIDLAKVVDMINRPASLKGGVL</sequence>
<protein>
    <submittedName>
        <fullName evidence="11">SDR family NAD(P)-dependent oxidoreductase</fullName>
    </submittedName>
</protein>
<dbReference type="InterPro" id="IPR020806">
    <property type="entry name" value="PKS_PP-bd"/>
</dbReference>
<dbReference type="Pfam" id="PF08240">
    <property type="entry name" value="ADH_N"/>
    <property type="match status" value="1"/>
</dbReference>
<dbReference type="InterPro" id="IPR049900">
    <property type="entry name" value="PKS_mFAS_DH"/>
</dbReference>
<dbReference type="InterPro" id="IPR020843">
    <property type="entry name" value="ER"/>
</dbReference>
<dbReference type="Gene3D" id="3.30.70.3290">
    <property type="match status" value="1"/>
</dbReference>
<dbReference type="InterPro" id="IPR016036">
    <property type="entry name" value="Malonyl_transacylase_ACP-bd"/>
</dbReference>
<feature type="active site" description="Proton acceptor; for dehydratase activity" evidence="7">
    <location>
        <position position="901"/>
    </location>
</feature>
<dbReference type="CDD" id="cd00833">
    <property type="entry name" value="PKS"/>
    <property type="match status" value="1"/>
</dbReference>
<dbReference type="InterPro" id="IPR049552">
    <property type="entry name" value="PKS_DH_N"/>
</dbReference>
<dbReference type="GO" id="GO:0004315">
    <property type="term" value="F:3-oxoacyl-[acyl-carrier-protein] synthase activity"/>
    <property type="evidence" value="ECO:0007669"/>
    <property type="project" value="InterPro"/>
</dbReference>
<evidence type="ECO:0000256" key="4">
    <source>
        <dbReference type="ARBA" id="ARBA00022857"/>
    </source>
</evidence>
<feature type="domain" description="Carrier" evidence="8">
    <location>
        <begin position="2273"/>
        <end position="2353"/>
    </location>
</feature>
<organism evidence="11">
    <name type="scientific">Bosea sp. NBC_00436</name>
    <dbReference type="NCBI Taxonomy" id="2969620"/>
    <lineage>
        <taxon>Bacteria</taxon>
        <taxon>Pseudomonadati</taxon>
        <taxon>Pseudomonadota</taxon>
        <taxon>Alphaproteobacteria</taxon>
        <taxon>Hyphomicrobiales</taxon>
        <taxon>Boseaceae</taxon>
        <taxon>Bosea</taxon>
    </lineage>
</organism>
<dbReference type="PROSITE" id="PS52019">
    <property type="entry name" value="PKS_MFAS_DH"/>
    <property type="match status" value="1"/>
</dbReference>
<dbReference type="Pfam" id="PF14765">
    <property type="entry name" value="PS-DH"/>
    <property type="match status" value="1"/>
</dbReference>
<proteinExistence type="predicted"/>
<dbReference type="InterPro" id="IPR009081">
    <property type="entry name" value="PP-bd_ACP"/>
</dbReference>
<dbReference type="InterPro" id="IPR020841">
    <property type="entry name" value="PKS_Beta-ketoAc_synthase_dom"/>
</dbReference>
<evidence type="ECO:0000259" key="10">
    <source>
        <dbReference type="PROSITE" id="PS52019"/>
    </source>
</evidence>
<dbReference type="PANTHER" id="PTHR43775:SF37">
    <property type="entry name" value="SI:DKEY-61P9.11"/>
    <property type="match status" value="1"/>
</dbReference>
<dbReference type="InterPro" id="IPR011032">
    <property type="entry name" value="GroES-like_sf"/>
</dbReference>
<evidence type="ECO:0000256" key="7">
    <source>
        <dbReference type="PROSITE-ProRule" id="PRU01363"/>
    </source>
</evidence>
<dbReference type="Pfam" id="PF00698">
    <property type="entry name" value="Acyl_transf_1"/>
    <property type="match status" value="1"/>
</dbReference>
<evidence type="ECO:0000259" key="8">
    <source>
        <dbReference type="PROSITE" id="PS50075"/>
    </source>
</evidence>
<dbReference type="SUPFAM" id="SSF47336">
    <property type="entry name" value="ACP-like"/>
    <property type="match status" value="1"/>
</dbReference>
<dbReference type="InterPro" id="IPR020807">
    <property type="entry name" value="PKS_DH"/>
</dbReference>
<dbReference type="Pfam" id="PF02801">
    <property type="entry name" value="Ketoacyl-synt_C"/>
    <property type="match status" value="1"/>
</dbReference>
<keyword evidence="3" id="KW-0808">Transferase</keyword>
<dbReference type="Pfam" id="PF08659">
    <property type="entry name" value="KR"/>
    <property type="match status" value="1"/>
</dbReference>
<evidence type="ECO:0000256" key="1">
    <source>
        <dbReference type="ARBA" id="ARBA00022450"/>
    </source>
</evidence>
<evidence type="ECO:0000259" key="9">
    <source>
        <dbReference type="PROSITE" id="PS52004"/>
    </source>
</evidence>
<dbReference type="InterPro" id="IPR036291">
    <property type="entry name" value="NAD(P)-bd_dom_sf"/>
</dbReference>
<evidence type="ECO:0000256" key="5">
    <source>
        <dbReference type="ARBA" id="ARBA00023268"/>
    </source>
</evidence>
<name>A0A9E8A419_9HYPH</name>
<keyword evidence="5" id="KW-0511">Multifunctional enzyme</keyword>
<accession>A0A9E8A419</accession>
<feature type="domain" description="Ketosynthase family 3 (KS3)" evidence="9">
    <location>
        <begin position="1"/>
        <end position="400"/>
    </location>
</feature>
<dbReference type="InterPro" id="IPR042104">
    <property type="entry name" value="PKS_dehydratase_sf"/>
</dbReference>
<dbReference type="Gene3D" id="3.10.129.110">
    <property type="entry name" value="Polyketide synthase dehydratase"/>
    <property type="match status" value="1"/>
</dbReference>
<dbReference type="SUPFAM" id="SSF50129">
    <property type="entry name" value="GroES-like"/>
    <property type="match status" value="1"/>
</dbReference>